<dbReference type="GO" id="GO:0004252">
    <property type="term" value="F:serine-type endopeptidase activity"/>
    <property type="evidence" value="ECO:0007669"/>
    <property type="project" value="UniProtKB-UniRule"/>
</dbReference>
<evidence type="ECO:0000256" key="2">
    <source>
        <dbReference type="ARBA" id="ARBA00022670"/>
    </source>
</evidence>
<dbReference type="STRING" id="354355.SAMN05660816_04382"/>
<feature type="active site" description="Charge relay system" evidence="5">
    <location>
        <position position="309"/>
    </location>
</feature>
<dbReference type="AlphaFoldDB" id="A0A1V9ET03"/>
<accession>A0A1V9ET03</accession>
<dbReference type="SUPFAM" id="SSF52743">
    <property type="entry name" value="Subtilisin-like"/>
    <property type="match status" value="1"/>
</dbReference>
<evidence type="ECO:0000256" key="4">
    <source>
        <dbReference type="ARBA" id="ARBA00022825"/>
    </source>
</evidence>
<evidence type="ECO:0000259" key="6">
    <source>
        <dbReference type="Pfam" id="PF00082"/>
    </source>
</evidence>
<organism evidence="7 8">
    <name type="scientific">Niastella yeongjuensis</name>
    <dbReference type="NCBI Taxonomy" id="354355"/>
    <lineage>
        <taxon>Bacteria</taxon>
        <taxon>Pseudomonadati</taxon>
        <taxon>Bacteroidota</taxon>
        <taxon>Chitinophagia</taxon>
        <taxon>Chitinophagales</taxon>
        <taxon>Chitinophagaceae</taxon>
        <taxon>Niastella</taxon>
    </lineage>
</organism>
<evidence type="ECO:0000313" key="8">
    <source>
        <dbReference type="Proteomes" id="UP000192610"/>
    </source>
</evidence>
<evidence type="ECO:0000256" key="3">
    <source>
        <dbReference type="ARBA" id="ARBA00022801"/>
    </source>
</evidence>
<dbReference type="InterPro" id="IPR015500">
    <property type="entry name" value="Peptidase_S8_subtilisin-rel"/>
</dbReference>
<keyword evidence="8" id="KW-1185">Reference proteome</keyword>
<dbReference type="InterPro" id="IPR034074">
    <property type="entry name" value="Y4bN_pept_dom"/>
</dbReference>
<dbReference type="Gene3D" id="3.40.50.200">
    <property type="entry name" value="Peptidase S8/S53 domain"/>
    <property type="match status" value="1"/>
</dbReference>
<dbReference type="PROSITE" id="PS51892">
    <property type="entry name" value="SUBTILASE"/>
    <property type="match status" value="1"/>
</dbReference>
<dbReference type="GO" id="GO:0006508">
    <property type="term" value="P:proteolysis"/>
    <property type="evidence" value="ECO:0007669"/>
    <property type="project" value="UniProtKB-KW"/>
</dbReference>
<sequence length="817" mass="91927">MTAQLQSVKESWELNLQEREESGLPEISDKKTIPIFLHIDLAKDVESLKSFGIEVISEEEEGFILGANSDDLKTFSDRLEQFLNQSNKKFKDSAAGIFDLITEPTERLKRILSANLLAKWERLQEEREIVVYIAISSYLKIPDYPTQGGNQPDDSYNSSVARWKDRNQEWQVAKDELCMERQTAFENFIRPHNGVFVSLVSQYAEFDDGFGCKIRISGVGLKDLALNFPFIFNILEHDPLLSFQGTTELERLLEIEVAAPDENFPKVCVIDSGIQEGHRLLAPAIDGTLSISYVPNDLDTFDKVSNGGHGTRVAGAVLFPIGLPSNGTHVKAPFWIQNARILDDENLLSSSLNESDLMKMIVDRFKPTRIFNLSVSNGRPENYIHMPLWSATIDKLIWENDILFCIAAGNISQHSNNPEIPGVLNYLTDGVVYPAFLKHGKSKITNPGYSCFALTVGSISDSEFEDEVFKCIGSRDLPSAFSRSGLGLWGMIKPDVVEYGGDFVINKPTGDNVIAHTESSPNLIRSTRDNGPAVGRDVVGTSFTTPKVTHIVASLQNLYPHETTLLYRALVVQSARIPSAAEKIEEFISHYGYGIPNIERAISNSTRRVTLYASGLVNPKNSDLYLVKLPNEITRPGYDYDVLIEITLSFKAEPRITRRKTNSYLSAWLDWETSRKGETQKTFSERILAANNETQEDFEEPNLDEENTDNVDDLKPESFKWTIGSKGKDGELKGVKRQDSTVQKDWCIEKSNQLPKEFLIAVKGHKGWEKNLDKEIPYSIVVSFEVLNTEIEVDIYNLVRIENQVEVESQQEIQITT</sequence>
<gene>
    <name evidence="7" type="ORF">A4H97_29420</name>
</gene>
<keyword evidence="4 5" id="KW-0720">Serine protease</keyword>
<comment type="caution">
    <text evidence="7">The sequence shown here is derived from an EMBL/GenBank/DDBJ whole genome shotgun (WGS) entry which is preliminary data.</text>
</comment>
<dbReference type="Proteomes" id="UP000192610">
    <property type="component" value="Unassembled WGS sequence"/>
</dbReference>
<dbReference type="InterPro" id="IPR000209">
    <property type="entry name" value="Peptidase_S8/S53_dom"/>
</dbReference>
<dbReference type="EMBL" id="LVXG01000016">
    <property type="protein sequence ID" value="OQP49044.1"/>
    <property type="molecule type" value="Genomic_DNA"/>
</dbReference>
<evidence type="ECO:0000256" key="5">
    <source>
        <dbReference type="PROSITE-ProRule" id="PRU01240"/>
    </source>
</evidence>
<feature type="active site" description="Charge relay system" evidence="5">
    <location>
        <position position="271"/>
    </location>
</feature>
<comment type="similarity">
    <text evidence="1 5">Belongs to the peptidase S8 family.</text>
</comment>
<dbReference type="PANTHER" id="PTHR43806:SF11">
    <property type="entry name" value="CEREVISIN-RELATED"/>
    <property type="match status" value="1"/>
</dbReference>
<protein>
    <recommendedName>
        <fullName evidence="6">Peptidase S8/S53 domain-containing protein</fullName>
    </recommendedName>
</protein>
<reference evidence="8" key="1">
    <citation type="submission" date="2016-04" db="EMBL/GenBank/DDBJ databases">
        <authorList>
            <person name="Chen L."/>
            <person name="Zhuang W."/>
            <person name="Wang G."/>
        </authorList>
    </citation>
    <scope>NUCLEOTIDE SEQUENCE [LARGE SCALE GENOMIC DNA]</scope>
    <source>
        <strain evidence="8">17621</strain>
    </source>
</reference>
<keyword evidence="2 5" id="KW-0645">Protease</keyword>
<dbReference type="InterPro" id="IPR036852">
    <property type="entry name" value="Peptidase_S8/S53_dom_sf"/>
</dbReference>
<dbReference type="CDD" id="cd04847">
    <property type="entry name" value="Peptidases_S8_Subtilisin_like_2"/>
    <property type="match status" value="1"/>
</dbReference>
<evidence type="ECO:0000256" key="1">
    <source>
        <dbReference type="ARBA" id="ARBA00011073"/>
    </source>
</evidence>
<dbReference type="Pfam" id="PF00082">
    <property type="entry name" value="Peptidase_S8"/>
    <property type="match status" value="1"/>
</dbReference>
<evidence type="ECO:0000313" key="7">
    <source>
        <dbReference type="EMBL" id="OQP49044.1"/>
    </source>
</evidence>
<dbReference type="PRINTS" id="PR00723">
    <property type="entry name" value="SUBTILISIN"/>
</dbReference>
<proteinExistence type="inferred from homology"/>
<name>A0A1V9ET03_9BACT</name>
<keyword evidence="3 5" id="KW-0378">Hydrolase</keyword>
<dbReference type="PANTHER" id="PTHR43806">
    <property type="entry name" value="PEPTIDASE S8"/>
    <property type="match status" value="1"/>
</dbReference>
<feature type="active site" description="Charge relay system" evidence="5">
    <location>
        <position position="542"/>
    </location>
</feature>
<dbReference type="InterPro" id="IPR050131">
    <property type="entry name" value="Peptidase_S8_subtilisin-like"/>
</dbReference>
<feature type="domain" description="Peptidase S8/S53" evidence="6">
    <location>
        <begin position="266"/>
        <end position="594"/>
    </location>
</feature>